<comment type="caution">
    <text evidence="2">The sequence shown here is derived from an EMBL/GenBank/DDBJ whole genome shotgun (WGS) entry which is preliminary data.</text>
</comment>
<dbReference type="RefSeq" id="WP_246991915.1">
    <property type="nucleotide sequence ID" value="NZ_JALKBW010000001.1"/>
</dbReference>
<reference evidence="3" key="1">
    <citation type="journal article" date="2019" name="Int. J. Syst. Evol. Microbiol.">
        <title>The Global Catalogue of Microorganisms (GCM) 10K type strain sequencing project: providing services to taxonomists for standard genome sequencing and annotation.</title>
        <authorList>
            <consortium name="The Broad Institute Genomics Platform"/>
            <consortium name="The Broad Institute Genome Sequencing Center for Infectious Disease"/>
            <person name="Wu L."/>
            <person name="Ma J."/>
        </authorList>
    </citation>
    <scope>NUCLEOTIDE SEQUENCE [LARGE SCALE GENOMIC DNA]</scope>
    <source>
        <strain evidence="3">JCM 18077</strain>
    </source>
</reference>
<feature type="transmembrane region" description="Helical" evidence="1">
    <location>
        <begin position="102"/>
        <end position="121"/>
    </location>
</feature>
<name>A0ABP8ZDW0_9ACTN</name>
<feature type="transmembrane region" description="Helical" evidence="1">
    <location>
        <begin position="151"/>
        <end position="173"/>
    </location>
</feature>
<keyword evidence="1" id="KW-0472">Membrane</keyword>
<keyword evidence="1" id="KW-0812">Transmembrane</keyword>
<feature type="transmembrane region" description="Helical" evidence="1">
    <location>
        <begin position="21"/>
        <end position="39"/>
    </location>
</feature>
<feature type="transmembrane region" description="Helical" evidence="1">
    <location>
        <begin position="76"/>
        <end position="96"/>
    </location>
</feature>
<protein>
    <submittedName>
        <fullName evidence="2">Uncharacterized protein</fullName>
    </submittedName>
</protein>
<proteinExistence type="predicted"/>
<accession>A0ABP8ZDW0</accession>
<feature type="transmembrane region" description="Helical" evidence="1">
    <location>
        <begin position="51"/>
        <end position="69"/>
    </location>
</feature>
<keyword evidence="1" id="KW-1133">Transmembrane helix</keyword>
<dbReference type="Proteomes" id="UP001500822">
    <property type="component" value="Unassembled WGS sequence"/>
</dbReference>
<organism evidence="2 3">
    <name type="scientific">Gordonia alkaliphila</name>
    <dbReference type="NCBI Taxonomy" id="1053547"/>
    <lineage>
        <taxon>Bacteria</taxon>
        <taxon>Bacillati</taxon>
        <taxon>Actinomycetota</taxon>
        <taxon>Actinomycetes</taxon>
        <taxon>Mycobacteriales</taxon>
        <taxon>Gordoniaceae</taxon>
        <taxon>Gordonia</taxon>
    </lineage>
</organism>
<evidence type="ECO:0000313" key="2">
    <source>
        <dbReference type="EMBL" id="GAA4753717.1"/>
    </source>
</evidence>
<keyword evidence="3" id="KW-1185">Reference proteome</keyword>
<gene>
    <name evidence="2" type="ORF">GCM10023217_26490</name>
</gene>
<evidence type="ECO:0000313" key="3">
    <source>
        <dbReference type="Proteomes" id="UP001500822"/>
    </source>
</evidence>
<dbReference type="EMBL" id="BAABIE010000012">
    <property type="protein sequence ID" value="GAA4753717.1"/>
    <property type="molecule type" value="Genomic_DNA"/>
</dbReference>
<evidence type="ECO:0000256" key="1">
    <source>
        <dbReference type="SAM" id="Phobius"/>
    </source>
</evidence>
<sequence length="344" mass="36338">MQRREWWLPARHDLSAIIGMQSPSAGLLAVGLLVVYLVLGLTGSGVTSPGSYVLAMALLGVSGLLVLIAPGERMDWRATAVATVLPSAAMLVGAVATEERPGMAHATLTGGVVTVLAFICVRGRLGSAWAGFLLSVAVTVFAAQIGGPNPALVAAVMPNTAVLLLATFFEVMVRPRAEQIHALRRQTERQVVAQAAAQGAMEVRERQLTYLEQRARPLLEQIALGGALDPPRIAECGLVEAALRDRIRAPGLELLDIAAEVWAARARGARVVLLDDLRATDDEVAARLQLLRAETVAALGRAGAGDGVTVRLLPPGRDLLATLSVVDDDGQRRREFDLTGAIRA</sequence>
<feature type="transmembrane region" description="Helical" evidence="1">
    <location>
        <begin position="128"/>
        <end position="145"/>
    </location>
</feature>